<sequence>MKEILVHEVRCLKHGKVWCVINSPSSVEEERIIVYIILEIGLGFGTPRGIPCV</sequence>
<evidence type="ECO:0000313" key="2">
    <source>
        <dbReference type="Proteomes" id="UP001291623"/>
    </source>
</evidence>
<protein>
    <submittedName>
        <fullName evidence="1">Uncharacterized protein</fullName>
    </submittedName>
</protein>
<dbReference type="AlphaFoldDB" id="A0AAE1SQK5"/>
<proteinExistence type="predicted"/>
<dbReference type="EMBL" id="JAVYJV010000003">
    <property type="protein sequence ID" value="KAK4375613.1"/>
    <property type="molecule type" value="Genomic_DNA"/>
</dbReference>
<comment type="caution">
    <text evidence="1">The sequence shown here is derived from an EMBL/GenBank/DDBJ whole genome shotgun (WGS) entry which is preliminary data.</text>
</comment>
<keyword evidence="2" id="KW-1185">Reference proteome</keyword>
<organism evidence="1 2">
    <name type="scientific">Anisodus tanguticus</name>
    <dbReference type="NCBI Taxonomy" id="243964"/>
    <lineage>
        <taxon>Eukaryota</taxon>
        <taxon>Viridiplantae</taxon>
        <taxon>Streptophyta</taxon>
        <taxon>Embryophyta</taxon>
        <taxon>Tracheophyta</taxon>
        <taxon>Spermatophyta</taxon>
        <taxon>Magnoliopsida</taxon>
        <taxon>eudicotyledons</taxon>
        <taxon>Gunneridae</taxon>
        <taxon>Pentapetalae</taxon>
        <taxon>asterids</taxon>
        <taxon>lamiids</taxon>
        <taxon>Solanales</taxon>
        <taxon>Solanaceae</taxon>
        <taxon>Solanoideae</taxon>
        <taxon>Hyoscyameae</taxon>
        <taxon>Anisodus</taxon>
    </lineage>
</organism>
<evidence type="ECO:0000313" key="1">
    <source>
        <dbReference type="EMBL" id="KAK4375613.1"/>
    </source>
</evidence>
<reference evidence="1" key="1">
    <citation type="submission" date="2023-12" db="EMBL/GenBank/DDBJ databases">
        <title>Genome assembly of Anisodus tanguticus.</title>
        <authorList>
            <person name="Wang Y.-J."/>
        </authorList>
    </citation>
    <scope>NUCLEOTIDE SEQUENCE</scope>
    <source>
        <strain evidence="1">KB-2021</strain>
        <tissue evidence="1">Leaf</tissue>
    </source>
</reference>
<name>A0AAE1SQK5_9SOLA</name>
<accession>A0AAE1SQK5</accession>
<dbReference type="Proteomes" id="UP001291623">
    <property type="component" value="Unassembled WGS sequence"/>
</dbReference>
<gene>
    <name evidence="1" type="ORF">RND71_006290</name>
</gene>